<organism evidence="1 2">
    <name type="scientific">Candidatus Dojkabacteria bacterium</name>
    <dbReference type="NCBI Taxonomy" id="2099670"/>
    <lineage>
        <taxon>Bacteria</taxon>
        <taxon>Candidatus Dojkabacteria</taxon>
    </lineage>
</organism>
<accession>A0A5C7JA64</accession>
<dbReference type="Proteomes" id="UP000321026">
    <property type="component" value="Unassembled WGS sequence"/>
</dbReference>
<comment type="caution">
    <text evidence="1">The sequence shown here is derived from an EMBL/GenBank/DDBJ whole genome shotgun (WGS) entry which is preliminary data.</text>
</comment>
<sequence>MFVPGKQAIIDDAKDSGDFVLTEQIGVPDGVAGLDEDGNIVATPIHRFGTAATINAIVLKDGEIAFATDSLEWRRGDGATLGGLFFASQPVQYVGGPTELTSTSADSITITHSTVASAIYRIWGDVSFSGDTDNQSNFRFALSATGGLSANYPTISSLHATLQWISSTLSGMVTPDIRFFTPSGLVGLPTMVATPINTSNPTGSLRLDALLATNTAGTLTMAMRLRTAKTGSPTVLAAHRIFVQRIQ</sequence>
<dbReference type="Gene3D" id="2.10.10.30">
    <property type="match status" value="1"/>
</dbReference>
<protein>
    <submittedName>
        <fullName evidence="1">Uncharacterized protein</fullName>
    </submittedName>
</protein>
<name>A0A5C7JA64_9BACT</name>
<evidence type="ECO:0000313" key="2">
    <source>
        <dbReference type="Proteomes" id="UP000321026"/>
    </source>
</evidence>
<proteinExistence type="predicted"/>
<dbReference type="EMBL" id="SSDS01000015">
    <property type="protein sequence ID" value="TXG78455.1"/>
    <property type="molecule type" value="Genomic_DNA"/>
</dbReference>
<dbReference type="AlphaFoldDB" id="A0A5C7JA64"/>
<reference evidence="1 2" key="1">
    <citation type="submission" date="2018-09" db="EMBL/GenBank/DDBJ databases">
        <title>Metagenome Assembled Genomes from an Advanced Water Purification Facility.</title>
        <authorList>
            <person name="Stamps B.W."/>
            <person name="Spear J.R."/>
        </authorList>
    </citation>
    <scope>NUCLEOTIDE SEQUENCE [LARGE SCALE GENOMIC DNA]</scope>
    <source>
        <strain evidence="1">Bin_63_2</strain>
    </source>
</reference>
<evidence type="ECO:0000313" key="1">
    <source>
        <dbReference type="EMBL" id="TXG78455.1"/>
    </source>
</evidence>
<gene>
    <name evidence="1" type="ORF">E6Q11_00930</name>
</gene>